<sequence length="63" mass="6833">MAGAEGRKSKPMGHPEAAAGRDRDMCGGWVIYYTFCPVSSRFRFIGKFTLQRTAFSAGGKALS</sequence>
<keyword evidence="3" id="KW-1185">Reference proteome</keyword>
<dbReference type="EMBL" id="MEHD01000005">
    <property type="protein sequence ID" value="ODR61803.1"/>
    <property type="molecule type" value="Genomic_DNA"/>
</dbReference>
<protein>
    <submittedName>
        <fullName evidence="2">Uncharacterized protein</fullName>
    </submittedName>
</protein>
<evidence type="ECO:0000313" key="3">
    <source>
        <dbReference type="Proteomes" id="UP000094869"/>
    </source>
</evidence>
<evidence type="ECO:0000256" key="1">
    <source>
        <dbReference type="SAM" id="MobiDB-lite"/>
    </source>
</evidence>
<comment type="caution">
    <text evidence="2">The sequence shown here is derived from an EMBL/GenBank/DDBJ whole genome shotgun (WGS) entry which is preliminary data.</text>
</comment>
<evidence type="ECO:0000313" key="2">
    <source>
        <dbReference type="EMBL" id="ODR61803.1"/>
    </source>
</evidence>
<gene>
    <name evidence="2" type="ORF">BEI63_00200</name>
</gene>
<accession>A0ABX3ANQ0</accession>
<reference evidence="2 3" key="1">
    <citation type="submission" date="2016-08" db="EMBL/GenBank/DDBJ databases">
        <title>Characterization of Isolates of Eisenbergiella tayi Derived from Blood Cultures, Using Whole Genome Sequencing.</title>
        <authorList>
            <person name="Bernier A.-M."/>
            <person name="Burdz T."/>
            <person name="Wiebe D."/>
            <person name="Bernard K."/>
        </authorList>
    </citation>
    <scope>NUCLEOTIDE SEQUENCE [LARGE SCALE GENOMIC DNA]</scope>
    <source>
        <strain evidence="2 3">NML120146</strain>
    </source>
</reference>
<dbReference type="Proteomes" id="UP000094869">
    <property type="component" value="Unassembled WGS sequence"/>
</dbReference>
<feature type="region of interest" description="Disordered" evidence="1">
    <location>
        <begin position="1"/>
        <end position="22"/>
    </location>
</feature>
<name>A0ABX3ANQ0_9FIRM</name>
<proteinExistence type="predicted"/>
<organism evidence="2 3">
    <name type="scientific">Eisenbergiella tayi</name>
    <dbReference type="NCBI Taxonomy" id="1432052"/>
    <lineage>
        <taxon>Bacteria</taxon>
        <taxon>Bacillati</taxon>
        <taxon>Bacillota</taxon>
        <taxon>Clostridia</taxon>
        <taxon>Lachnospirales</taxon>
        <taxon>Lachnospiraceae</taxon>
        <taxon>Eisenbergiella</taxon>
    </lineage>
</organism>